<protein>
    <submittedName>
        <fullName evidence="2">Type IV pilus biogenesis protein PilP</fullName>
    </submittedName>
</protein>
<reference evidence="3" key="1">
    <citation type="submission" date="2018-09" db="EMBL/GenBank/DDBJ databases">
        <title>Yersinia hibernicus sp. nov.</title>
        <authorList>
            <person name="Nguyen S.V."/>
            <person name="Mundanda D.M."/>
            <person name="Anes J."/>
            <person name="Fanning S."/>
        </authorList>
    </citation>
    <scope>NUCLEOTIDE SEQUENCE [LARGE SCALE GENOMIC DNA]</scope>
    <source>
        <strain evidence="3">CFS1934</strain>
    </source>
</reference>
<feature type="chain" id="PRO_5046012070" evidence="1">
    <location>
        <begin position="25"/>
        <end position="165"/>
    </location>
</feature>
<gene>
    <name evidence="2" type="primary">pilP</name>
    <name evidence="2" type="ORF">D5F51_18360</name>
</gene>
<proteinExistence type="predicted"/>
<dbReference type="EMBL" id="CP032487">
    <property type="protein sequence ID" value="QAX80323.1"/>
    <property type="molecule type" value="Genomic_DNA"/>
</dbReference>
<organism evidence="2 3">
    <name type="scientific">Yersinia hibernica</name>
    <dbReference type="NCBI Taxonomy" id="2339259"/>
    <lineage>
        <taxon>Bacteria</taxon>
        <taxon>Pseudomonadati</taxon>
        <taxon>Pseudomonadota</taxon>
        <taxon>Gammaproteobacteria</taxon>
        <taxon>Enterobacterales</taxon>
        <taxon>Yersiniaceae</taxon>
        <taxon>Yersinia</taxon>
    </lineage>
</organism>
<dbReference type="NCBIfam" id="TIGR03021">
    <property type="entry name" value="pilP_fam"/>
    <property type="match status" value="1"/>
</dbReference>
<evidence type="ECO:0000313" key="3">
    <source>
        <dbReference type="Proteomes" id="UP000288804"/>
    </source>
</evidence>
<dbReference type="RefSeq" id="WP_129198281.1">
    <property type="nucleotide sequence ID" value="NZ_CP032487.1"/>
</dbReference>
<name>A0ABX5R4N9_9GAMM</name>
<keyword evidence="3" id="KW-1185">Reference proteome</keyword>
<sequence>MLNVNPIRRVGLLGLMVFSLQSQASDSLADVNNVTIGQLEAIQSRNFLLEQQVQTARLTRQLRESQSESPVSQAASSALPFIPSGQPAIGAGQPAVSAAPPKSVTGAVRLQEIYGRGTQLHARIVLPQGGITEVSVGDQLPGSKLTVKSVTLNAVKLSDGAELSF</sequence>
<feature type="signal peptide" evidence="1">
    <location>
        <begin position="1"/>
        <end position="24"/>
    </location>
</feature>
<evidence type="ECO:0000256" key="1">
    <source>
        <dbReference type="SAM" id="SignalP"/>
    </source>
</evidence>
<dbReference type="InterPro" id="IPR022753">
    <property type="entry name" value="T4SS_pilus_biogen_PilP"/>
</dbReference>
<accession>A0ABX5R4N9</accession>
<dbReference type="Proteomes" id="UP000288804">
    <property type="component" value="Chromosome"/>
</dbReference>
<keyword evidence="1" id="KW-0732">Signal</keyword>
<evidence type="ECO:0000313" key="2">
    <source>
        <dbReference type="EMBL" id="QAX80323.1"/>
    </source>
</evidence>